<evidence type="ECO:0000313" key="3">
    <source>
        <dbReference type="EMBL" id="KAK9154245.1"/>
    </source>
</evidence>
<reference evidence="3 4" key="1">
    <citation type="submission" date="2024-01" db="EMBL/GenBank/DDBJ databases">
        <title>Genome assemblies of Stephania.</title>
        <authorList>
            <person name="Yang L."/>
        </authorList>
    </citation>
    <scope>NUCLEOTIDE SEQUENCE [LARGE SCALE GENOMIC DNA]</scope>
    <source>
        <strain evidence="3">QJT</strain>
        <tissue evidence="3">Leaf</tissue>
    </source>
</reference>
<feature type="region of interest" description="Disordered" evidence="2">
    <location>
        <begin position="157"/>
        <end position="178"/>
    </location>
</feature>
<accession>A0AAP0KN19</accession>
<dbReference type="Proteomes" id="UP001417504">
    <property type="component" value="Unassembled WGS sequence"/>
</dbReference>
<proteinExistence type="predicted"/>
<keyword evidence="4" id="KW-1185">Reference proteome</keyword>
<evidence type="ECO:0000313" key="4">
    <source>
        <dbReference type="Proteomes" id="UP001417504"/>
    </source>
</evidence>
<name>A0AAP0KN19_9MAGN</name>
<comment type="caution">
    <text evidence="3">The sequence shown here is derived from an EMBL/GenBank/DDBJ whole genome shotgun (WGS) entry which is preliminary data.</text>
</comment>
<sequence>MEVLEGANLSGEIGECVEVEVEEVVVLEEAGLSGEIGECAKVEEEEVEDHIVEENNDMVSLNEEWEEANTKRNKGSTNGAINLNARTQNVVCKSEELVLPILVTDTTEWIENLDSQEFSGFDASERRLGVELQGLTSRGRRHDQQGHDVTHIRVGQRASFPRRGDAAQANGCYGVPAA</sequence>
<evidence type="ECO:0000256" key="2">
    <source>
        <dbReference type="SAM" id="MobiDB-lite"/>
    </source>
</evidence>
<protein>
    <submittedName>
        <fullName evidence="3">Uncharacterized protein</fullName>
    </submittedName>
</protein>
<dbReference type="EMBL" id="JBBNAE010000001">
    <property type="protein sequence ID" value="KAK9154245.1"/>
    <property type="molecule type" value="Genomic_DNA"/>
</dbReference>
<keyword evidence="1" id="KW-0175">Coiled coil</keyword>
<feature type="coiled-coil region" evidence="1">
    <location>
        <begin position="44"/>
        <end position="71"/>
    </location>
</feature>
<evidence type="ECO:0000256" key="1">
    <source>
        <dbReference type="SAM" id="Coils"/>
    </source>
</evidence>
<organism evidence="3 4">
    <name type="scientific">Stephania japonica</name>
    <dbReference type="NCBI Taxonomy" id="461633"/>
    <lineage>
        <taxon>Eukaryota</taxon>
        <taxon>Viridiplantae</taxon>
        <taxon>Streptophyta</taxon>
        <taxon>Embryophyta</taxon>
        <taxon>Tracheophyta</taxon>
        <taxon>Spermatophyta</taxon>
        <taxon>Magnoliopsida</taxon>
        <taxon>Ranunculales</taxon>
        <taxon>Menispermaceae</taxon>
        <taxon>Menispermoideae</taxon>
        <taxon>Cissampelideae</taxon>
        <taxon>Stephania</taxon>
    </lineage>
</organism>
<dbReference type="AlphaFoldDB" id="A0AAP0KN19"/>
<gene>
    <name evidence="3" type="ORF">Sjap_001725</name>
</gene>